<dbReference type="EMBL" id="JBBJCI010000292">
    <property type="protein sequence ID" value="KAK7235528.1"/>
    <property type="molecule type" value="Genomic_DNA"/>
</dbReference>
<accession>A0ABR1FQA5</accession>
<keyword evidence="2" id="KW-1185">Reference proteome</keyword>
<evidence type="ECO:0000313" key="1">
    <source>
        <dbReference type="EMBL" id="KAK7235528.1"/>
    </source>
</evidence>
<dbReference type="Proteomes" id="UP001363151">
    <property type="component" value="Unassembled WGS sequence"/>
</dbReference>
<sequence length="224" mass="24305">MAAMLRERVAGFAPDDAAVAAALRRGRPEAAVAALLLEPVARTRAPTRAEPYFLLLDGIDELGGRFGRAALLQFAHDLARRFPWWLRVVVTSRRSPDVDGGAANGYPTADLAYDEWRNLNDLRRCFREVVPAKCDARVRSGDLEADVERACGRRVAGMLRATREDLAARGRERGFDGLLKRGRELQGAAAASTAAEDPEGYARLLAVDDVFAPPPPARGRAGQG</sequence>
<protein>
    <recommendedName>
        <fullName evidence="3">NACHT domain-containing protein</fullName>
    </recommendedName>
</protein>
<name>A0ABR1FQA5_AURAN</name>
<proteinExistence type="predicted"/>
<gene>
    <name evidence="1" type="ORF">SO694_00069151</name>
</gene>
<comment type="caution">
    <text evidence="1">The sequence shown here is derived from an EMBL/GenBank/DDBJ whole genome shotgun (WGS) entry which is preliminary data.</text>
</comment>
<evidence type="ECO:0008006" key="3">
    <source>
        <dbReference type="Google" id="ProtNLM"/>
    </source>
</evidence>
<evidence type="ECO:0000313" key="2">
    <source>
        <dbReference type="Proteomes" id="UP001363151"/>
    </source>
</evidence>
<reference evidence="1 2" key="1">
    <citation type="submission" date="2024-03" db="EMBL/GenBank/DDBJ databases">
        <title>Aureococcus anophagefferens CCMP1851 and Kratosvirus quantuckense: Draft genome of a second virus-susceptible host strain in the model system.</title>
        <authorList>
            <person name="Chase E."/>
            <person name="Truchon A.R."/>
            <person name="Schepens W."/>
            <person name="Wilhelm S.W."/>
        </authorList>
    </citation>
    <scope>NUCLEOTIDE SEQUENCE [LARGE SCALE GENOMIC DNA]</scope>
    <source>
        <strain evidence="1 2">CCMP1851</strain>
    </source>
</reference>
<organism evidence="1 2">
    <name type="scientific">Aureococcus anophagefferens</name>
    <name type="common">Harmful bloom alga</name>
    <dbReference type="NCBI Taxonomy" id="44056"/>
    <lineage>
        <taxon>Eukaryota</taxon>
        <taxon>Sar</taxon>
        <taxon>Stramenopiles</taxon>
        <taxon>Ochrophyta</taxon>
        <taxon>Pelagophyceae</taxon>
        <taxon>Pelagomonadales</taxon>
        <taxon>Pelagomonadaceae</taxon>
        <taxon>Aureococcus</taxon>
    </lineage>
</organism>